<feature type="region of interest" description="Disordered" evidence="1">
    <location>
        <begin position="44"/>
        <end position="73"/>
    </location>
</feature>
<dbReference type="RefSeq" id="WP_191050070.1">
    <property type="nucleotide sequence ID" value="NZ_JACXRZ010000003.1"/>
</dbReference>
<name>A0ABR8L0J2_9ACTN</name>
<proteinExistence type="predicted"/>
<feature type="compositionally biased region" description="Polar residues" evidence="1">
    <location>
        <begin position="45"/>
        <end position="55"/>
    </location>
</feature>
<organism evidence="2 3">
    <name type="scientific">Microbispora bryophytorum subsp. camponoti</name>
    <dbReference type="NCBI Taxonomy" id="1677852"/>
    <lineage>
        <taxon>Bacteria</taxon>
        <taxon>Bacillati</taxon>
        <taxon>Actinomycetota</taxon>
        <taxon>Actinomycetes</taxon>
        <taxon>Streptosporangiales</taxon>
        <taxon>Streptosporangiaceae</taxon>
        <taxon>Microbispora</taxon>
    </lineage>
</organism>
<evidence type="ECO:0000256" key="1">
    <source>
        <dbReference type="SAM" id="MobiDB-lite"/>
    </source>
</evidence>
<dbReference type="EMBL" id="JACXRZ010000003">
    <property type="protein sequence ID" value="MBD3142231.1"/>
    <property type="molecule type" value="Genomic_DNA"/>
</dbReference>
<gene>
    <name evidence="2" type="ORF">IEQ31_03400</name>
</gene>
<evidence type="ECO:0000313" key="2">
    <source>
        <dbReference type="EMBL" id="MBD3142231.1"/>
    </source>
</evidence>
<reference evidence="2 3" key="1">
    <citation type="submission" date="2020-09" db="EMBL/GenBank/DDBJ databases">
        <title>Actinomycete isolated from the Camponotus japonicus Mayr.</title>
        <authorList>
            <person name="Gong X."/>
        </authorList>
    </citation>
    <scope>NUCLEOTIDE SEQUENCE [LARGE SCALE GENOMIC DNA]</scope>
    <source>
        <strain evidence="2 3">2C-HV3</strain>
    </source>
</reference>
<evidence type="ECO:0000313" key="3">
    <source>
        <dbReference type="Proteomes" id="UP000653231"/>
    </source>
</evidence>
<accession>A0ABR8L0J2</accession>
<comment type="caution">
    <text evidence="2">The sequence shown here is derived from an EMBL/GenBank/DDBJ whole genome shotgun (WGS) entry which is preliminary data.</text>
</comment>
<sequence>MRTSLRGQWAVSRVLNVFAEQSPHGLAPAEVVHAVFYNFADYSKTRSTPPRSVSGTGAGPGAQSPPGRPLRRP</sequence>
<keyword evidence="3" id="KW-1185">Reference proteome</keyword>
<protein>
    <submittedName>
        <fullName evidence="2">Uncharacterized protein</fullName>
    </submittedName>
</protein>
<dbReference type="Proteomes" id="UP000653231">
    <property type="component" value="Unassembled WGS sequence"/>
</dbReference>